<dbReference type="InterPro" id="IPR020084">
    <property type="entry name" value="NUDIX_hydrolase_CS"/>
</dbReference>
<gene>
    <name evidence="5" type="ORF">GCM10011578_009950</name>
</gene>
<dbReference type="GO" id="GO:0016787">
    <property type="term" value="F:hydrolase activity"/>
    <property type="evidence" value="ECO:0007669"/>
    <property type="project" value="UniProtKB-KW"/>
</dbReference>
<comment type="caution">
    <text evidence="5">The sequence shown here is derived from an EMBL/GenBank/DDBJ whole genome shotgun (WGS) entry which is preliminary data.</text>
</comment>
<dbReference type="EMBL" id="BMML01000002">
    <property type="protein sequence ID" value="GGM92000.1"/>
    <property type="molecule type" value="Genomic_DNA"/>
</dbReference>
<name>A0A917X8Y5_9ACTN</name>
<evidence type="ECO:0000256" key="1">
    <source>
        <dbReference type="ARBA" id="ARBA00005582"/>
    </source>
</evidence>
<dbReference type="InterPro" id="IPR015797">
    <property type="entry name" value="NUDIX_hydrolase-like_dom_sf"/>
</dbReference>
<evidence type="ECO:0000313" key="5">
    <source>
        <dbReference type="EMBL" id="GGM92000.1"/>
    </source>
</evidence>
<sequence>MDSDLVAPLHTVSVTGIVLRDDGRLLTIKRADDGTWVPPGGMLELGEGLQQGVVREVLEETGVTVLPVRLTGVYKNIPRRTISIAFLCRVVRGEPGVSDEATDVAWMTPQEASTVMPPLRALRVSDALDANGPFVRSY</sequence>
<comment type="similarity">
    <text evidence="1 3">Belongs to the Nudix hydrolase family.</text>
</comment>
<dbReference type="PANTHER" id="PTHR43736">
    <property type="entry name" value="ADP-RIBOSE PYROPHOSPHATASE"/>
    <property type="match status" value="1"/>
</dbReference>
<reference evidence="5" key="1">
    <citation type="journal article" date="2014" name="Int. J. Syst. Evol. Microbiol.">
        <title>Complete genome sequence of Corynebacterium casei LMG S-19264T (=DSM 44701T), isolated from a smear-ripened cheese.</title>
        <authorList>
            <consortium name="US DOE Joint Genome Institute (JGI-PGF)"/>
            <person name="Walter F."/>
            <person name="Albersmeier A."/>
            <person name="Kalinowski J."/>
            <person name="Ruckert C."/>
        </authorList>
    </citation>
    <scope>NUCLEOTIDE SEQUENCE</scope>
    <source>
        <strain evidence="5">CGMCC 4.7110</strain>
    </source>
</reference>
<dbReference type="Pfam" id="PF00293">
    <property type="entry name" value="NUDIX"/>
    <property type="match status" value="1"/>
</dbReference>
<evidence type="ECO:0000259" key="4">
    <source>
        <dbReference type="PROSITE" id="PS51462"/>
    </source>
</evidence>
<keyword evidence="2 3" id="KW-0378">Hydrolase</keyword>
<dbReference type="PROSITE" id="PS51462">
    <property type="entry name" value="NUDIX"/>
    <property type="match status" value="1"/>
</dbReference>
<keyword evidence="6" id="KW-1185">Reference proteome</keyword>
<dbReference type="Gene3D" id="3.90.79.10">
    <property type="entry name" value="Nucleoside Triphosphate Pyrophosphohydrolase"/>
    <property type="match status" value="1"/>
</dbReference>
<accession>A0A917X8Y5</accession>
<protein>
    <submittedName>
        <fullName evidence="5">NUDIX hydrolase</fullName>
    </submittedName>
</protein>
<evidence type="ECO:0000313" key="6">
    <source>
        <dbReference type="Proteomes" id="UP000653411"/>
    </source>
</evidence>
<evidence type="ECO:0000256" key="3">
    <source>
        <dbReference type="RuleBase" id="RU003476"/>
    </source>
</evidence>
<dbReference type="Proteomes" id="UP000653411">
    <property type="component" value="Unassembled WGS sequence"/>
</dbReference>
<reference evidence="5" key="2">
    <citation type="submission" date="2020-09" db="EMBL/GenBank/DDBJ databases">
        <authorList>
            <person name="Sun Q."/>
            <person name="Zhou Y."/>
        </authorList>
    </citation>
    <scope>NUCLEOTIDE SEQUENCE</scope>
    <source>
        <strain evidence="5">CGMCC 4.7110</strain>
    </source>
</reference>
<proteinExistence type="inferred from homology"/>
<dbReference type="SUPFAM" id="SSF55811">
    <property type="entry name" value="Nudix"/>
    <property type="match status" value="1"/>
</dbReference>
<dbReference type="AlphaFoldDB" id="A0A917X8Y5"/>
<dbReference type="InterPro" id="IPR020476">
    <property type="entry name" value="Nudix_hydrolase"/>
</dbReference>
<organism evidence="5 6">
    <name type="scientific">Streptomyces fuscichromogenes</name>
    <dbReference type="NCBI Taxonomy" id="1324013"/>
    <lineage>
        <taxon>Bacteria</taxon>
        <taxon>Bacillati</taxon>
        <taxon>Actinomycetota</taxon>
        <taxon>Actinomycetes</taxon>
        <taxon>Kitasatosporales</taxon>
        <taxon>Streptomycetaceae</taxon>
        <taxon>Streptomyces</taxon>
    </lineage>
</organism>
<evidence type="ECO:0000256" key="2">
    <source>
        <dbReference type="ARBA" id="ARBA00022801"/>
    </source>
</evidence>
<feature type="domain" description="Nudix hydrolase" evidence="4">
    <location>
        <begin position="8"/>
        <end position="129"/>
    </location>
</feature>
<dbReference type="PANTHER" id="PTHR43736:SF1">
    <property type="entry name" value="DIHYDRONEOPTERIN TRIPHOSPHATE DIPHOSPHATASE"/>
    <property type="match status" value="1"/>
</dbReference>
<dbReference type="PROSITE" id="PS00893">
    <property type="entry name" value="NUDIX_BOX"/>
    <property type="match status" value="1"/>
</dbReference>
<dbReference type="PRINTS" id="PR00502">
    <property type="entry name" value="NUDIXFAMILY"/>
</dbReference>
<dbReference type="InterPro" id="IPR000086">
    <property type="entry name" value="NUDIX_hydrolase_dom"/>
</dbReference>